<dbReference type="Proteomes" id="UP001219901">
    <property type="component" value="Chromosome"/>
</dbReference>
<dbReference type="GO" id="GO:0000160">
    <property type="term" value="P:phosphorelay signal transduction system"/>
    <property type="evidence" value="ECO:0007669"/>
    <property type="project" value="InterPro"/>
</dbReference>
<reference evidence="6 7" key="1">
    <citation type="submission" date="2019-11" db="EMBL/GenBank/DDBJ databases">
        <authorList>
            <person name="Cho J.-C."/>
        </authorList>
    </citation>
    <scope>NUCLEOTIDE SEQUENCE [LARGE SCALE GENOMIC DNA]</scope>
    <source>
        <strain evidence="5 6">JH1073</strain>
        <strain evidence="4 7">JH702</strain>
    </source>
</reference>
<sequence length="125" mass="13712">MRILVVDDVADIQVLLVAVLQRAGFEVIEAADGTTVESWVRDSRPDLIILDLMMPGMDGWDTLELLKSNPESIDIPVIISSALSEDEDFDKAREMGAVDYVPKPWSADDLIARVNKAVEASQQAA</sequence>
<dbReference type="RefSeq" id="WP_342826193.1">
    <property type="nucleotide sequence ID" value="NZ_CP046146.1"/>
</dbReference>
<proteinExistence type="predicted"/>
<dbReference type="SUPFAM" id="SSF52172">
    <property type="entry name" value="CheY-like"/>
    <property type="match status" value="1"/>
</dbReference>
<name>A0AAJ5ZJR0_9CHLR</name>
<dbReference type="SMART" id="SM00448">
    <property type="entry name" value="REC"/>
    <property type="match status" value="1"/>
</dbReference>
<dbReference type="PANTHER" id="PTHR44591">
    <property type="entry name" value="STRESS RESPONSE REGULATOR PROTEIN 1"/>
    <property type="match status" value="1"/>
</dbReference>
<keyword evidence="6" id="KW-1185">Reference proteome</keyword>
<dbReference type="PROSITE" id="PS50110">
    <property type="entry name" value="RESPONSE_REGULATORY"/>
    <property type="match status" value="1"/>
</dbReference>
<dbReference type="InterPro" id="IPR011006">
    <property type="entry name" value="CheY-like_superfamily"/>
</dbReference>
<reference evidence="5" key="2">
    <citation type="journal article" date="2023" name="Nat. Commun.">
        <title>Cultivation of marine bacteria of the SAR202 clade.</title>
        <authorList>
            <person name="Lim Y."/>
            <person name="Seo J.H."/>
            <person name="Giovannoni S.J."/>
            <person name="Kang I."/>
            <person name="Cho J.C."/>
        </authorList>
    </citation>
    <scope>NUCLEOTIDE SEQUENCE</scope>
    <source>
        <strain evidence="5">JH1073</strain>
    </source>
</reference>
<evidence type="ECO:0000256" key="1">
    <source>
        <dbReference type="ARBA" id="ARBA00022553"/>
    </source>
</evidence>
<feature type="modified residue" description="4-aspartylphosphate" evidence="2">
    <location>
        <position position="51"/>
    </location>
</feature>
<dbReference type="InterPro" id="IPR001789">
    <property type="entry name" value="Sig_transdc_resp-reg_receiver"/>
</dbReference>
<evidence type="ECO:0000259" key="3">
    <source>
        <dbReference type="PROSITE" id="PS50110"/>
    </source>
</evidence>
<evidence type="ECO:0000256" key="2">
    <source>
        <dbReference type="PROSITE-ProRule" id="PRU00169"/>
    </source>
</evidence>
<keyword evidence="1 2" id="KW-0597">Phosphoprotein</keyword>
<dbReference type="EMBL" id="WMBE01000003">
    <property type="protein sequence ID" value="MDG0867641.1"/>
    <property type="molecule type" value="Genomic_DNA"/>
</dbReference>
<dbReference type="Proteomes" id="UP001321249">
    <property type="component" value="Unassembled WGS sequence"/>
</dbReference>
<organism evidence="5 6">
    <name type="scientific">Candidatus Lucifugimonas marina</name>
    <dbReference type="NCBI Taxonomy" id="3038979"/>
    <lineage>
        <taxon>Bacteria</taxon>
        <taxon>Bacillati</taxon>
        <taxon>Chloroflexota</taxon>
        <taxon>Dehalococcoidia</taxon>
        <taxon>SAR202 cluster</taxon>
        <taxon>Candidatus Lucifugimonadales</taxon>
        <taxon>Candidatus Lucifugimonadaceae</taxon>
        <taxon>Candidatus Lucifugimonas</taxon>
    </lineage>
</organism>
<dbReference type="InterPro" id="IPR050595">
    <property type="entry name" value="Bact_response_regulator"/>
</dbReference>
<evidence type="ECO:0000313" key="4">
    <source>
        <dbReference type="EMBL" id="MDG0867641.1"/>
    </source>
</evidence>
<accession>A0AAJ5ZJR0</accession>
<protein>
    <submittedName>
        <fullName evidence="5">Response regulator</fullName>
    </submittedName>
</protein>
<dbReference type="Pfam" id="PF00072">
    <property type="entry name" value="Response_reg"/>
    <property type="match status" value="1"/>
</dbReference>
<evidence type="ECO:0000313" key="7">
    <source>
        <dbReference type="Proteomes" id="UP001321249"/>
    </source>
</evidence>
<dbReference type="AlphaFoldDB" id="A0AAJ5ZJR0"/>
<dbReference type="PANTHER" id="PTHR44591:SF3">
    <property type="entry name" value="RESPONSE REGULATORY DOMAIN-CONTAINING PROTEIN"/>
    <property type="match status" value="1"/>
</dbReference>
<dbReference type="Gene3D" id="3.40.50.2300">
    <property type="match status" value="1"/>
</dbReference>
<gene>
    <name evidence="4" type="ORF">GKO46_11240</name>
    <name evidence="5" type="ORF">GKO48_10300</name>
</gene>
<feature type="domain" description="Response regulatory" evidence="3">
    <location>
        <begin position="2"/>
        <end position="118"/>
    </location>
</feature>
<dbReference type="EMBL" id="CP046147">
    <property type="protein sequence ID" value="WFG39992.1"/>
    <property type="molecule type" value="Genomic_DNA"/>
</dbReference>
<evidence type="ECO:0000313" key="6">
    <source>
        <dbReference type="Proteomes" id="UP001219901"/>
    </source>
</evidence>
<reference evidence="6" key="3">
    <citation type="submission" date="2023-06" db="EMBL/GenBank/DDBJ databases">
        <title>Pangenomics reveal diversification of enzyme families and niche specialization in globally abundant SAR202 bacteria.</title>
        <authorList>
            <person name="Saw J.H.W."/>
        </authorList>
    </citation>
    <scope>NUCLEOTIDE SEQUENCE [LARGE SCALE GENOMIC DNA]</scope>
    <source>
        <strain evidence="6">JH1073</strain>
    </source>
</reference>
<evidence type="ECO:0000313" key="5">
    <source>
        <dbReference type="EMBL" id="WFG39992.1"/>
    </source>
</evidence>